<name>A0A3P7JCF7_STRVU</name>
<proteinExistence type="predicted"/>
<organism evidence="1 2">
    <name type="scientific">Strongylus vulgaris</name>
    <name type="common">Blood worm</name>
    <dbReference type="NCBI Taxonomy" id="40348"/>
    <lineage>
        <taxon>Eukaryota</taxon>
        <taxon>Metazoa</taxon>
        <taxon>Ecdysozoa</taxon>
        <taxon>Nematoda</taxon>
        <taxon>Chromadorea</taxon>
        <taxon>Rhabditida</taxon>
        <taxon>Rhabditina</taxon>
        <taxon>Rhabditomorpha</taxon>
        <taxon>Strongyloidea</taxon>
        <taxon>Strongylidae</taxon>
        <taxon>Strongylus</taxon>
    </lineage>
</organism>
<reference evidence="1 2" key="1">
    <citation type="submission" date="2018-11" db="EMBL/GenBank/DDBJ databases">
        <authorList>
            <consortium name="Pathogen Informatics"/>
        </authorList>
    </citation>
    <scope>NUCLEOTIDE SEQUENCE [LARGE SCALE GENOMIC DNA]</scope>
</reference>
<keyword evidence="2" id="KW-1185">Reference proteome</keyword>
<sequence>MAALYNVDPADDIDINIRADYSSQVVYILLTTENATVPNVIDQDGQKPKVETSGTYYKVVDLLLPYYYQMENMAALYDVDPADDIDINIRADYSSQVVYILITTENATVPNAIDQDGQKPKVETSGTYYKYKRVATVRAKNLLTLALNAPTLISRIVSTRNHSMREEFRSSGDYPVPVLKKGNCEFPKRQAILASFSNNAVDFEIRNNVQKSLTS</sequence>
<evidence type="ECO:0000313" key="2">
    <source>
        <dbReference type="Proteomes" id="UP000270094"/>
    </source>
</evidence>
<dbReference type="EMBL" id="UYYB01101848">
    <property type="protein sequence ID" value="VDM78403.1"/>
    <property type="molecule type" value="Genomic_DNA"/>
</dbReference>
<dbReference type="Proteomes" id="UP000270094">
    <property type="component" value="Unassembled WGS sequence"/>
</dbReference>
<evidence type="ECO:0000313" key="1">
    <source>
        <dbReference type="EMBL" id="VDM78403.1"/>
    </source>
</evidence>
<dbReference type="AlphaFoldDB" id="A0A3P7JCF7"/>
<gene>
    <name evidence="1" type="ORF">SVUK_LOCUS13401</name>
</gene>
<accession>A0A3P7JCF7</accession>
<protein>
    <submittedName>
        <fullName evidence="1">Uncharacterized protein</fullName>
    </submittedName>
</protein>